<dbReference type="OrthoDB" id="10250730at2759"/>
<comment type="cofactor">
    <cofactor evidence="1">
        <name>Zn(2+)</name>
        <dbReference type="ChEBI" id="CHEBI:29105"/>
    </cofactor>
</comment>
<comment type="similarity">
    <text evidence="2">Belongs to the metallo-beta-lactamase superfamily.</text>
</comment>
<evidence type="ECO:0000313" key="7">
    <source>
        <dbReference type="EMBL" id="KAJ4393433.1"/>
    </source>
</evidence>
<feature type="domain" description="Metallo-beta-lactamase" evidence="6">
    <location>
        <begin position="56"/>
        <end position="270"/>
    </location>
</feature>
<dbReference type="AlphaFoldDB" id="A0A9W9CZ98"/>
<evidence type="ECO:0000256" key="5">
    <source>
        <dbReference type="ARBA" id="ARBA00022833"/>
    </source>
</evidence>
<evidence type="ECO:0000256" key="2">
    <source>
        <dbReference type="ARBA" id="ARBA00007749"/>
    </source>
</evidence>
<keyword evidence="8" id="KW-1185">Reference proteome</keyword>
<evidence type="ECO:0000256" key="3">
    <source>
        <dbReference type="ARBA" id="ARBA00022723"/>
    </source>
</evidence>
<dbReference type="SMART" id="SM00849">
    <property type="entry name" value="Lactamase_B"/>
    <property type="match status" value="1"/>
</dbReference>
<name>A0A9W9CZ98_9PEZI</name>
<dbReference type="SUPFAM" id="SSF56281">
    <property type="entry name" value="Metallo-hydrolase/oxidoreductase"/>
    <property type="match status" value="1"/>
</dbReference>
<evidence type="ECO:0000256" key="1">
    <source>
        <dbReference type="ARBA" id="ARBA00001947"/>
    </source>
</evidence>
<evidence type="ECO:0000256" key="4">
    <source>
        <dbReference type="ARBA" id="ARBA00022801"/>
    </source>
</evidence>
<keyword evidence="4" id="KW-0378">Hydrolase</keyword>
<dbReference type="Pfam" id="PF00753">
    <property type="entry name" value="Lactamase_B"/>
    <property type="match status" value="1"/>
</dbReference>
<reference evidence="7" key="1">
    <citation type="submission" date="2022-10" db="EMBL/GenBank/DDBJ databases">
        <title>Tapping the CABI collections for fungal endophytes: first genome assemblies for Collariella, Neodidymelliopsis, Ascochyta clinopodiicola, Didymella pomorum, Didymosphaeria variabile, Neocosmospora piperis and Neocucurbitaria cava.</title>
        <authorList>
            <person name="Hill R."/>
        </authorList>
    </citation>
    <scope>NUCLEOTIDE SEQUENCE</scope>
    <source>
        <strain evidence="7">IMI 355082</strain>
    </source>
</reference>
<proteinExistence type="inferred from homology"/>
<accession>A0A9W9CZ98</accession>
<dbReference type="InterPro" id="IPR051013">
    <property type="entry name" value="MBL_superfamily_lactonases"/>
</dbReference>
<keyword evidence="3" id="KW-0479">Metal-binding</keyword>
<gene>
    <name evidence="7" type="ORF">N0V93_002643</name>
</gene>
<dbReference type="EMBL" id="JAPEVB010000002">
    <property type="protein sequence ID" value="KAJ4393433.1"/>
    <property type="molecule type" value="Genomic_DNA"/>
</dbReference>
<dbReference type="CDD" id="cd07729">
    <property type="entry name" value="AHL_lactonase_MBL-fold"/>
    <property type="match status" value="1"/>
</dbReference>
<evidence type="ECO:0000313" key="8">
    <source>
        <dbReference type="Proteomes" id="UP001140453"/>
    </source>
</evidence>
<dbReference type="Proteomes" id="UP001140453">
    <property type="component" value="Unassembled WGS sequence"/>
</dbReference>
<dbReference type="GO" id="GO:0016787">
    <property type="term" value="F:hydrolase activity"/>
    <property type="evidence" value="ECO:0007669"/>
    <property type="project" value="UniProtKB-KW"/>
</dbReference>
<evidence type="ECO:0000259" key="6">
    <source>
        <dbReference type="SMART" id="SM00849"/>
    </source>
</evidence>
<sequence>MTSSIDLINVAPEGTKLWLLNLGYLECDDGFLFKNGNGHVSTKSNPDAPRVRRKMVVISALIEHPTEGLILWETGTGSQYPGMKPQATPTNDVFAQVDYEPAEHDLDKAIEKTGHSIKDVKAVIIGHLHLDHGGGLEHFIGTDVPIYVHELELKHAFYTVATGIDVGVYLPYYLSFDMNWQPMVGDFIELAPGLNVRHAPGHTPGLCILQVNLRNSGTWIFTSDMYHVKENYESSIPQGWLMRDFDGWIRSNQMIKALVKRTKANIVLGHDMDYLAKYKSAPEFHS</sequence>
<protein>
    <recommendedName>
        <fullName evidence="6">Metallo-beta-lactamase domain-containing protein</fullName>
    </recommendedName>
</protein>
<dbReference type="PANTHER" id="PTHR42978">
    <property type="entry name" value="QUORUM-QUENCHING LACTONASE YTNP-RELATED-RELATED"/>
    <property type="match status" value="1"/>
</dbReference>
<dbReference type="InterPro" id="IPR036866">
    <property type="entry name" value="RibonucZ/Hydroxyglut_hydro"/>
</dbReference>
<organism evidence="7 8">
    <name type="scientific">Gnomoniopsis smithogilvyi</name>
    <dbReference type="NCBI Taxonomy" id="1191159"/>
    <lineage>
        <taxon>Eukaryota</taxon>
        <taxon>Fungi</taxon>
        <taxon>Dikarya</taxon>
        <taxon>Ascomycota</taxon>
        <taxon>Pezizomycotina</taxon>
        <taxon>Sordariomycetes</taxon>
        <taxon>Sordariomycetidae</taxon>
        <taxon>Diaporthales</taxon>
        <taxon>Gnomoniaceae</taxon>
        <taxon>Gnomoniopsis</taxon>
    </lineage>
</organism>
<dbReference type="InterPro" id="IPR001279">
    <property type="entry name" value="Metallo-B-lactamas"/>
</dbReference>
<dbReference type="PANTHER" id="PTHR42978:SF2">
    <property type="entry name" value="102 KBASES UNSTABLE REGION: FROM 1 TO 119443"/>
    <property type="match status" value="1"/>
</dbReference>
<comment type="caution">
    <text evidence="7">The sequence shown here is derived from an EMBL/GenBank/DDBJ whole genome shotgun (WGS) entry which is preliminary data.</text>
</comment>
<dbReference type="GO" id="GO:0046872">
    <property type="term" value="F:metal ion binding"/>
    <property type="evidence" value="ECO:0007669"/>
    <property type="project" value="UniProtKB-KW"/>
</dbReference>
<keyword evidence="5" id="KW-0862">Zinc</keyword>
<dbReference type="Gene3D" id="3.60.15.10">
    <property type="entry name" value="Ribonuclease Z/Hydroxyacylglutathione hydrolase-like"/>
    <property type="match status" value="1"/>
</dbReference>